<evidence type="ECO:0000256" key="1">
    <source>
        <dbReference type="ARBA" id="ARBA00006594"/>
    </source>
</evidence>
<dbReference type="InterPro" id="IPR003356">
    <property type="entry name" value="DNA_methylase_A-5"/>
</dbReference>
<dbReference type="PANTHER" id="PTHR42933:SF1">
    <property type="entry name" value="SITE-SPECIFIC DNA-METHYLTRANSFERASE (ADENINE-SPECIFIC)"/>
    <property type="match status" value="1"/>
</dbReference>
<comment type="caution">
    <text evidence="10">The sequence shown here is derived from an EMBL/GenBank/DDBJ whole genome shotgun (WGS) entry which is preliminary data.</text>
</comment>
<keyword evidence="11" id="KW-1185">Reference proteome</keyword>
<dbReference type="GO" id="GO:0008168">
    <property type="term" value="F:methyltransferase activity"/>
    <property type="evidence" value="ECO:0007669"/>
    <property type="project" value="UniProtKB-KW"/>
</dbReference>
<dbReference type="GO" id="GO:0032259">
    <property type="term" value="P:methylation"/>
    <property type="evidence" value="ECO:0007669"/>
    <property type="project" value="UniProtKB-KW"/>
</dbReference>
<dbReference type="SUPFAM" id="SSF53335">
    <property type="entry name" value="S-adenosyl-L-methionine-dependent methyltransferases"/>
    <property type="match status" value="1"/>
</dbReference>
<dbReference type="InterPro" id="IPR038333">
    <property type="entry name" value="T1MK-like_N_sf"/>
</dbReference>
<evidence type="ECO:0000256" key="4">
    <source>
        <dbReference type="ARBA" id="ARBA00022679"/>
    </source>
</evidence>
<dbReference type="InterPro" id="IPR051537">
    <property type="entry name" value="DNA_Adenine_Mtase"/>
</dbReference>
<comment type="catalytic activity">
    <reaction evidence="7">
        <text>a 2'-deoxyadenosine in DNA + S-adenosyl-L-methionine = an N(6)-methyl-2'-deoxyadenosine in DNA + S-adenosyl-L-homocysteine + H(+)</text>
        <dbReference type="Rhea" id="RHEA:15197"/>
        <dbReference type="Rhea" id="RHEA-COMP:12418"/>
        <dbReference type="Rhea" id="RHEA-COMP:12419"/>
        <dbReference type="ChEBI" id="CHEBI:15378"/>
        <dbReference type="ChEBI" id="CHEBI:57856"/>
        <dbReference type="ChEBI" id="CHEBI:59789"/>
        <dbReference type="ChEBI" id="CHEBI:90615"/>
        <dbReference type="ChEBI" id="CHEBI:90616"/>
        <dbReference type="EC" id="2.1.1.72"/>
    </reaction>
</comment>
<dbReference type="Pfam" id="PF02384">
    <property type="entry name" value="N6_Mtase"/>
    <property type="match status" value="1"/>
</dbReference>
<dbReference type="EC" id="2.1.1.72" evidence="2"/>
<dbReference type="PANTHER" id="PTHR42933">
    <property type="entry name" value="SLR6095 PROTEIN"/>
    <property type="match status" value="1"/>
</dbReference>
<organism evidence="10 11">
    <name type="scientific">Mycoplasmopsis ciconiae</name>
    <dbReference type="NCBI Taxonomy" id="561067"/>
    <lineage>
        <taxon>Bacteria</taxon>
        <taxon>Bacillati</taxon>
        <taxon>Mycoplasmatota</taxon>
        <taxon>Mycoplasmoidales</taxon>
        <taxon>Metamycoplasmataceae</taxon>
        <taxon>Mycoplasmopsis</taxon>
    </lineage>
</organism>
<protein>
    <recommendedName>
        <fullName evidence="2">site-specific DNA-methyltransferase (adenine-specific)</fullName>
        <ecNumber evidence="2">2.1.1.72</ecNumber>
    </recommendedName>
</protein>
<keyword evidence="6" id="KW-0680">Restriction system</keyword>
<evidence type="ECO:0000259" key="9">
    <source>
        <dbReference type="Pfam" id="PF12161"/>
    </source>
</evidence>
<dbReference type="InterPro" id="IPR022749">
    <property type="entry name" value="D12N6_MeTrfase_N"/>
</dbReference>
<evidence type="ECO:0000256" key="2">
    <source>
        <dbReference type="ARBA" id="ARBA00011900"/>
    </source>
</evidence>
<evidence type="ECO:0000259" key="8">
    <source>
        <dbReference type="Pfam" id="PF02384"/>
    </source>
</evidence>
<name>A0ABU7ML38_9BACT</name>
<gene>
    <name evidence="10" type="ORF">V2E24_01410</name>
</gene>
<feature type="domain" description="N6 adenine-specific DNA methyltransferase N-terminal" evidence="9">
    <location>
        <begin position="17"/>
        <end position="165"/>
    </location>
</feature>
<dbReference type="RefSeq" id="WP_330500647.1">
    <property type="nucleotide sequence ID" value="NZ_JAZDWZ010000004.1"/>
</dbReference>
<dbReference type="Proteomes" id="UP001344817">
    <property type="component" value="Unassembled WGS sequence"/>
</dbReference>
<dbReference type="InterPro" id="IPR029063">
    <property type="entry name" value="SAM-dependent_MTases_sf"/>
</dbReference>
<reference evidence="10" key="1">
    <citation type="submission" date="2024-01" db="EMBL/GenBank/DDBJ databases">
        <title>Genome sequence of Mycoplasma ciconiae type strain DSM 25251.</title>
        <authorList>
            <person name="Spergser J."/>
        </authorList>
    </citation>
    <scope>NUCLEOTIDE SEQUENCE [LARGE SCALE GENOMIC DNA]</scope>
    <source>
        <strain evidence="10">DSM 25251</strain>
    </source>
</reference>
<keyword evidence="3 10" id="KW-0489">Methyltransferase</keyword>
<evidence type="ECO:0000313" key="10">
    <source>
        <dbReference type="EMBL" id="MEE3928233.1"/>
    </source>
</evidence>
<evidence type="ECO:0000256" key="5">
    <source>
        <dbReference type="ARBA" id="ARBA00022691"/>
    </source>
</evidence>
<dbReference type="Pfam" id="PF12161">
    <property type="entry name" value="HsdM_N"/>
    <property type="match status" value="1"/>
</dbReference>
<evidence type="ECO:0000256" key="7">
    <source>
        <dbReference type="ARBA" id="ARBA00047942"/>
    </source>
</evidence>
<sequence length="697" mass="82281">MNKSQLIYVISKHSLEFRKILNKEEIGELIFGLIFLKYISDKLENYIPEKYKKIYKITKFNIDQEQEDEFNNQQVKTNIQNFKNKVIEKSGYFLSSNNLFSTLVCKNKNLENLDVLLVIKEFNQNISPNKKFVYANIFDKLDFVIKKIINVDGFESNSLSNLIQVINKVKFEKTDPCDFAKFACLYLFDFLKLDQNKINLGLLNAQYQISVLISKFMPLLFKQENQKIKVWEIFPNAAELSLLCNQELKNNVEAININHFISPDAQCSLNICKMLLIISGIYTNNIHQLDSEHLFSCVVSPDKFNIVVNNNFLWIKQLNDSMQNYSSADVLDKYYELLKNIIENLDQDGYAFLVIPNNILEDKSFISQSAKFLIDNNYLEAVISLSDNIFEISSIQNALLILNKNKQEQRVMFIDASKYFINQYDKIQLGPHDIKKIVHTYQNKIFEEYFSNIVHINTIQSNDYNLNPNLYVSQESLNPTKEIYKLLKQSLPQHEFEWHMQLFENVPFIKPQVYASLDKNIDRLFNEDFYESLLTPEQIKNFIDKFNKNKGFLNFKLDQEINALLNAKVKKLKLKLGDQKINTSRSYFEDYARINKEMSILLAHSRKNQEPIKDYQPKFLPFELAKDPEFRKYIDQIPELKEKMKNYDQVEKDFLASYDPKTLRGFTFDFETNFLKVDEDKLQKWLKELKELETNKK</sequence>
<dbReference type="Gene3D" id="1.20.1260.30">
    <property type="match status" value="1"/>
</dbReference>
<accession>A0ABU7ML38</accession>
<evidence type="ECO:0000256" key="6">
    <source>
        <dbReference type="ARBA" id="ARBA00022747"/>
    </source>
</evidence>
<evidence type="ECO:0000313" key="11">
    <source>
        <dbReference type="Proteomes" id="UP001344817"/>
    </source>
</evidence>
<keyword evidence="5" id="KW-0949">S-adenosyl-L-methionine</keyword>
<keyword evidence="4" id="KW-0808">Transferase</keyword>
<feature type="domain" description="DNA methylase adenine-specific" evidence="8">
    <location>
        <begin position="260"/>
        <end position="476"/>
    </location>
</feature>
<dbReference type="EMBL" id="JAZDWZ010000004">
    <property type="protein sequence ID" value="MEE3928233.1"/>
    <property type="molecule type" value="Genomic_DNA"/>
</dbReference>
<dbReference type="Gene3D" id="3.40.50.150">
    <property type="entry name" value="Vaccinia Virus protein VP39"/>
    <property type="match status" value="1"/>
</dbReference>
<proteinExistence type="inferred from homology"/>
<comment type="similarity">
    <text evidence="1">Belongs to the N(4)/N(6)-methyltransferase family.</text>
</comment>
<evidence type="ECO:0000256" key="3">
    <source>
        <dbReference type="ARBA" id="ARBA00022603"/>
    </source>
</evidence>